<dbReference type="AlphaFoldDB" id="K1XJM1"/>
<dbReference type="HOGENOM" id="CLU_014991_3_0_1"/>
<protein>
    <submittedName>
        <fullName evidence="2">Polyprotein</fullName>
    </submittedName>
</protein>
<sequence>MVHGPLGMPRLACQQSGDPQLDNCRAALVTHSKLNQHDRSTYEQTITIADRATRPLGREFSRQGAPKGPLYPRLPSLSEGPDDEMSGISFDLNELLYARLDSLDSRWTENLTDDEDNTLQLPLPPLRSPKGKEREKEEEIRRLREEFAKERKDMEQNIERTRRLQFINRYAIRQSYKSQNHFSGFQTSFSKAILSFLKSLDRVATKIVLRSSSDQTTLEATRAIRQKRTRQNLRAFRTKSALAKDSVQISVPNLSNPRREFSNSRRGSSTLGRTDKLLRSLNRPRIDKRDTKGMRIAKNAPKALAILTMTDERKTEEIGREIEVTDTEKDLGFGNEPLKDLRRGRTTGNYIGNPLPIRLLARHNTLAYGTLSALDDDNDDFFELRATDLHLRAKELALFARSFLKELKKENPGTSFSECFEKLVKELKGIQGFLRPGLRDDRSLADKLYSACKNVLETTIARMNLAFTSTAAVADIRKAIAFATKTSRPPAKASFMTTYGTFDADEVYKQLEIQTAFYALTSQRYPEVQLDTSRAKEKSVKYGIGSATFIGAVTLDTLLSQVEFYVVESDVPFLLLLADIDKHKVILDNLRNVLVQRKKEILVYRGRDRLLLLYGRTIEDYLQAFWPPFSSTLRQMLVEAYHSVGLVERYYVLVRRAFEIVIKELPKALREDRLQMAIKAINDTAGLNGLKYDLSISTVLDEEEGDSYVLFTKDFKVLITDKERRDYELLAKLRAEGIIKSPGASFQDTDLRAKGAKIFGSKFVDEIKGKGTLTLYEKSRILRIAALQTDDVLMIVNLVIKIGFVAIFGNEVYLGILNFLVVVCIDSYSLYECIVKLGTIKEKRLMIDIIAIRESYERRELFKHLKAFANDLNRLLRLRKAEFEDVRKAYNDNIKEYNFVIIN</sequence>
<evidence type="ECO:0000313" key="3">
    <source>
        <dbReference type="Proteomes" id="UP000006753"/>
    </source>
</evidence>
<dbReference type="OrthoDB" id="3556418at2759"/>
<accession>K1XJM1</accession>
<evidence type="ECO:0000256" key="1">
    <source>
        <dbReference type="SAM" id="MobiDB-lite"/>
    </source>
</evidence>
<gene>
    <name evidence="2" type="ORF">MBM_00001</name>
</gene>
<evidence type="ECO:0000313" key="2">
    <source>
        <dbReference type="EMBL" id="EKD20888.1"/>
    </source>
</evidence>
<feature type="region of interest" description="Disordered" evidence="1">
    <location>
        <begin position="253"/>
        <end position="284"/>
    </location>
</feature>
<name>K1XJM1_MARBU</name>
<organism evidence="2 3">
    <name type="scientific">Marssonina brunnea f. sp. multigermtubi (strain MB_m1)</name>
    <name type="common">Marssonina leaf spot fungus</name>
    <dbReference type="NCBI Taxonomy" id="1072389"/>
    <lineage>
        <taxon>Eukaryota</taxon>
        <taxon>Fungi</taxon>
        <taxon>Dikarya</taxon>
        <taxon>Ascomycota</taxon>
        <taxon>Pezizomycotina</taxon>
        <taxon>Leotiomycetes</taxon>
        <taxon>Helotiales</taxon>
        <taxon>Drepanopezizaceae</taxon>
        <taxon>Drepanopeziza</taxon>
    </lineage>
</organism>
<dbReference type="InParanoid" id="K1XJM1"/>
<dbReference type="Proteomes" id="UP000006753">
    <property type="component" value="Unassembled WGS sequence"/>
</dbReference>
<keyword evidence="3" id="KW-1185">Reference proteome</keyword>
<proteinExistence type="predicted"/>
<feature type="region of interest" description="Disordered" evidence="1">
    <location>
        <begin position="115"/>
        <end position="139"/>
    </location>
</feature>
<feature type="compositionally biased region" description="Basic and acidic residues" evidence="1">
    <location>
        <begin position="130"/>
        <end position="139"/>
    </location>
</feature>
<feature type="compositionally biased region" description="Basic and acidic residues" evidence="1">
    <location>
        <begin position="273"/>
        <end position="284"/>
    </location>
</feature>
<dbReference type="EMBL" id="JH921428">
    <property type="protein sequence ID" value="EKD20888.1"/>
    <property type="molecule type" value="Genomic_DNA"/>
</dbReference>
<reference evidence="2 3" key="1">
    <citation type="journal article" date="2012" name="BMC Genomics">
        <title>Sequencing the genome of Marssonina brunnea reveals fungus-poplar co-evolution.</title>
        <authorList>
            <person name="Zhu S."/>
            <person name="Cao Y.-Z."/>
            <person name="Jiang C."/>
            <person name="Tan B.-Y."/>
            <person name="Wang Z."/>
            <person name="Feng S."/>
            <person name="Zhang L."/>
            <person name="Su X.-H."/>
            <person name="Brejova B."/>
            <person name="Vinar T."/>
            <person name="Xu M."/>
            <person name="Wang M.-X."/>
            <person name="Zhang S.-G."/>
            <person name="Huang M.-R."/>
            <person name="Wu R."/>
            <person name="Zhou Y."/>
        </authorList>
    </citation>
    <scope>NUCLEOTIDE SEQUENCE [LARGE SCALE GENOMIC DNA]</scope>
    <source>
        <strain evidence="2 3">MB_m1</strain>
    </source>
</reference>
<feature type="region of interest" description="Disordered" evidence="1">
    <location>
        <begin position="57"/>
        <end position="81"/>
    </location>
</feature>
<dbReference type="KEGG" id="mbe:MBM_00001"/>